<proteinExistence type="inferred from homology"/>
<dbReference type="PANTHER" id="PTHR12409:SF0">
    <property type="entry name" value="PREFOLDIN SUBUNIT 3"/>
    <property type="match status" value="1"/>
</dbReference>
<accession>A0A5J4YHN0</accession>
<dbReference type="GO" id="GO:0005737">
    <property type="term" value="C:cytoplasm"/>
    <property type="evidence" value="ECO:0007669"/>
    <property type="project" value="TreeGrafter"/>
</dbReference>
<evidence type="ECO:0000256" key="1">
    <source>
        <dbReference type="ARBA" id="ARBA00010048"/>
    </source>
</evidence>
<dbReference type="GO" id="GO:0007021">
    <property type="term" value="P:tubulin complex assembly"/>
    <property type="evidence" value="ECO:0007669"/>
    <property type="project" value="TreeGrafter"/>
</dbReference>
<dbReference type="Pfam" id="PF02996">
    <property type="entry name" value="Prefoldin"/>
    <property type="match status" value="1"/>
</dbReference>
<evidence type="ECO:0000256" key="3">
    <source>
        <dbReference type="PIRNR" id="PIRNR016396"/>
    </source>
</evidence>
<dbReference type="GO" id="GO:0016272">
    <property type="term" value="C:prefoldin complex"/>
    <property type="evidence" value="ECO:0007669"/>
    <property type="project" value="UniProtKB-UniRule"/>
</dbReference>
<name>A0A5J4YHN0_PORPP</name>
<dbReference type="AlphaFoldDB" id="A0A5J4YHN0"/>
<dbReference type="GO" id="GO:0007017">
    <property type="term" value="P:microtubule-based process"/>
    <property type="evidence" value="ECO:0007669"/>
    <property type="project" value="TreeGrafter"/>
</dbReference>
<reference evidence="7" key="1">
    <citation type="journal article" date="2019" name="Nat. Commun.">
        <title>Expansion of phycobilisome linker gene families in mesophilic red algae.</title>
        <authorList>
            <person name="Lee J."/>
            <person name="Kim D."/>
            <person name="Bhattacharya D."/>
            <person name="Yoon H.S."/>
        </authorList>
    </citation>
    <scope>NUCLEOTIDE SEQUENCE [LARGE SCALE GENOMIC DNA]</scope>
    <source>
        <strain evidence="7">CCMP 1328</strain>
    </source>
</reference>
<organism evidence="6 7">
    <name type="scientific">Porphyridium purpureum</name>
    <name type="common">Red alga</name>
    <name type="synonym">Porphyridium cruentum</name>
    <dbReference type="NCBI Taxonomy" id="35688"/>
    <lineage>
        <taxon>Eukaryota</taxon>
        <taxon>Rhodophyta</taxon>
        <taxon>Bangiophyceae</taxon>
        <taxon>Porphyridiales</taxon>
        <taxon>Porphyridiaceae</taxon>
        <taxon>Porphyridium</taxon>
    </lineage>
</organism>
<keyword evidence="2 3" id="KW-0143">Chaperone</keyword>
<comment type="function">
    <text evidence="3">Binds specifically to cytosolic chaperonin (c-CPN) and transfers target proteins to it. Binds to nascent polypeptide chain and promotes folding in an environment in which there are many competing pathways for nonnative proteins.</text>
</comment>
<dbReference type="Gene3D" id="1.10.287.370">
    <property type="match status" value="1"/>
</dbReference>
<dbReference type="GO" id="GO:0015631">
    <property type="term" value="F:tubulin binding"/>
    <property type="evidence" value="ECO:0007669"/>
    <property type="project" value="TreeGrafter"/>
</dbReference>
<dbReference type="InterPro" id="IPR009053">
    <property type="entry name" value="Prefoldin"/>
</dbReference>
<evidence type="ECO:0000313" key="7">
    <source>
        <dbReference type="Proteomes" id="UP000324585"/>
    </source>
</evidence>
<evidence type="ECO:0000313" key="6">
    <source>
        <dbReference type="EMBL" id="KAA8490966.1"/>
    </source>
</evidence>
<protein>
    <recommendedName>
        <fullName evidence="3">Prefoldin subunit 3</fullName>
    </recommendedName>
</protein>
<keyword evidence="7" id="KW-1185">Reference proteome</keyword>
<dbReference type="GO" id="GO:0006457">
    <property type="term" value="P:protein folding"/>
    <property type="evidence" value="ECO:0007669"/>
    <property type="project" value="UniProtKB-UniRule"/>
</dbReference>
<dbReference type="PIRSF" id="PIRSF016396">
    <property type="entry name" value="Prefoldin_subunit_3"/>
    <property type="match status" value="1"/>
</dbReference>
<dbReference type="EMBL" id="VRMN01000017">
    <property type="protein sequence ID" value="KAA8490966.1"/>
    <property type="molecule type" value="Genomic_DNA"/>
</dbReference>
<evidence type="ECO:0000256" key="2">
    <source>
        <dbReference type="ARBA" id="ARBA00023186"/>
    </source>
</evidence>
<comment type="subunit">
    <text evidence="3">Heterohexamer of two PFD-alpha type and four PFD-beta type subunits.</text>
</comment>
<dbReference type="InterPro" id="IPR016655">
    <property type="entry name" value="PFD3"/>
</dbReference>
<dbReference type="OrthoDB" id="6375174at2759"/>
<feature type="coiled-coil region" evidence="4">
    <location>
        <begin position="166"/>
        <end position="200"/>
    </location>
</feature>
<evidence type="ECO:0000256" key="4">
    <source>
        <dbReference type="SAM" id="Coils"/>
    </source>
</evidence>
<sequence length="218" mass="24498">MAVAASNAEYADDFVQNQAADAHHGIPAIKFFEDIPGVVASHGVQKCLERLNLLHMKYKFWESKFVTSRAALLQKVPEFTRAIQTVKYIESVNAKQAEIAQQDGNRGAPQEEIGGEDDELSRQPRLNTVNFELADQLFARAQIRPSCVCIWLGASVMVEYEFSEAIALLESNLNTAQSSLQEIEQDLVFIRDQINIAEVNMTRVYNHDVKTKRQAGKQ</sequence>
<dbReference type="SUPFAM" id="SSF46579">
    <property type="entry name" value="Prefoldin"/>
    <property type="match status" value="1"/>
</dbReference>
<keyword evidence="4" id="KW-0175">Coiled coil</keyword>
<comment type="similarity">
    <text evidence="1 3">Belongs to the prefoldin subunit alpha family.</text>
</comment>
<dbReference type="Proteomes" id="UP000324585">
    <property type="component" value="Unassembled WGS sequence"/>
</dbReference>
<dbReference type="PANTHER" id="PTHR12409">
    <property type="entry name" value="PREFOLDIN SUBUNIT 3"/>
    <property type="match status" value="1"/>
</dbReference>
<gene>
    <name evidence="6" type="ORF">FVE85_9858</name>
</gene>
<dbReference type="OMA" id="YNYDVHQ"/>
<evidence type="ECO:0000256" key="5">
    <source>
        <dbReference type="SAM" id="MobiDB-lite"/>
    </source>
</evidence>
<dbReference type="CDD" id="cd23156">
    <property type="entry name" value="Prefoldin_3"/>
    <property type="match status" value="1"/>
</dbReference>
<feature type="region of interest" description="Disordered" evidence="5">
    <location>
        <begin position="99"/>
        <end position="121"/>
    </location>
</feature>
<comment type="caution">
    <text evidence="6">The sequence shown here is derived from an EMBL/GenBank/DDBJ whole genome shotgun (WGS) entry which is preliminary data.</text>
</comment>
<dbReference type="InterPro" id="IPR004127">
    <property type="entry name" value="Prefoldin_subunit_alpha"/>
</dbReference>